<feature type="region of interest" description="Disordered" evidence="1">
    <location>
        <begin position="582"/>
        <end position="623"/>
    </location>
</feature>
<feature type="compositionally biased region" description="Polar residues" evidence="1">
    <location>
        <begin position="466"/>
        <end position="475"/>
    </location>
</feature>
<feature type="compositionally biased region" description="Low complexity" evidence="1">
    <location>
        <begin position="368"/>
        <end position="389"/>
    </location>
</feature>
<accession>A0A061HD79</accession>
<feature type="transmembrane region" description="Helical" evidence="2">
    <location>
        <begin position="52"/>
        <end position="74"/>
    </location>
</feature>
<sequence>MPLEGNVIKALTAASIMLGFVVAEAVSFVSIDARLIVASYRHRQLRPAPCAYLLARLLFVAWSVHMFVSVVLMTQGHAVDMRTFRGVSMVLLSLNMMASTAILALRVLVLRHKRQAKRLMCCMIIVLLSAQLLAGAVSTYAFASTDELEIDPRPIRMHGCAVAQFAVTLALDLFFAGIVVATIRSKDSQVRDCRVLRLLLIDAVVYLSLSFLINVVTIVALFAWRHSLLDTIITIRVNVLVCTAIACRIFRSQLAFFETHPANSSSSPGLSALRPRSRDASPSACPRSDAQPQYLSADPPRKGDDGPSCTTLTKASSKSWTVSTGRPEARPPLPEDMPPSLRVQLDEAGWNDSTLRLDEFVLVEPRGRASGRSGKSGSSASVEAAECSGQSGEAGTLRIVRTLAPTHPYSLRSLWNDAADEAMAGLELPQHALEPSLPFAKIGHVRRAIDSTAARGSRLEALRPTSGLSSAATDTNIDDPALQSSEHEYTPAASPCPALAGRVAVGDGGDLDGPDEDGAGVLHCAAAKSSAHSLIDAAISPRTRMVFDASLGRYVVDDGGQAAIRVGEHQLSGSTIVVGRISDAKHGDATPRSPRVRRQPRSVDAGPAQRGNVDGAQPRHESL</sequence>
<protein>
    <submittedName>
        <fullName evidence="3">Uncharacterized protein</fullName>
    </submittedName>
</protein>
<feature type="transmembrane region" description="Helical" evidence="2">
    <location>
        <begin position="121"/>
        <end position="142"/>
    </location>
</feature>
<evidence type="ECO:0000256" key="2">
    <source>
        <dbReference type="SAM" id="Phobius"/>
    </source>
</evidence>
<gene>
    <name evidence="3" type="ORF">PFL1_03860</name>
</gene>
<dbReference type="Proteomes" id="UP000053664">
    <property type="component" value="Unassembled WGS sequence"/>
</dbReference>
<dbReference type="AlphaFoldDB" id="A0A061HD79"/>
<name>A0A061HD79_9BASI</name>
<evidence type="ECO:0000313" key="4">
    <source>
        <dbReference type="Proteomes" id="UP000053664"/>
    </source>
</evidence>
<feature type="region of interest" description="Disordered" evidence="1">
    <location>
        <begin position="367"/>
        <end position="392"/>
    </location>
</feature>
<proteinExistence type="predicted"/>
<keyword evidence="2" id="KW-1133">Transmembrane helix</keyword>
<feature type="transmembrane region" description="Helical" evidence="2">
    <location>
        <begin position="195"/>
        <end position="224"/>
    </location>
</feature>
<feature type="region of interest" description="Disordered" evidence="1">
    <location>
        <begin position="460"/>
        <end position="495"/>
    </location>
</feature>
<feature type="region of interest" description="Disordered" evidence="1">
    <location>
        <begin position="261"/>
        <end position="340"/>
    </location>
</feature>
<dbReference type="EMBL" id="KE361634">
    <property type="protein sequence ID" value="EPQ28556.1"/>
    <property type="molecule type" value="Genomic_DNA"/>
</dbReference>
<keyword evidence="2" id="KW-0812">Transmembrane</keyword>
<dbReference type="OrthoDB" id="2554663at2759"/>
<evidence type="ECO:0000313" key="3">
    <source>
        <dbReference type="EMBL" id="EPQ28556.1"/>
    </source>
</evidence>
<feature type="transmembrane region" description="Helical" evidence="2">
    <location>
        <begin position="86"/>
        <end position="109"/>
    </location>
</feature>
<feature type="compositionally biased region" description="Polar residues" evidence="1">
    <location>
        <begin position="308"/>
        <end position="324"/>
    </location>
</feature>
<reference evidence="3 4" key="1">
    <citation type="journal article" date="2013" name="Plant Cell">
        <title>The transition from a phytopathogenic smut ancestor to an anamorphic biocontrol agent deciphered by comparative whole-genome analysis.</title>
        <authorList>
            <person name="Lefebvre F."/>
            <person name="Joly D.L."/>
            <person name="Labbe C."/>
            <person name="Teichmann B."/>
            <person name="Linning R."/>
            <person name="Belzile F."/>
            <person name="Bakkeren G."/>
            <person name="Belanger R.R."/>
        </authorList>
    </citation>
    <scope>NUCLEOTIDE SEQUENCE [LARGE SCALE GENOMIC DNA]</scope>
    <source>
        <strain evidence="3 4">PF-1</strain>
    </source>
</reference>
<dbReference type="KEGG" id="pfp:PFL1_03860"/>
<organism evidence="3 4">
    <name type="scientific">Pseudozyma flocculosa PF-1</name>
    <dbReference type="NCBI Taxonomy" id="1277687"/>
    <lineage>
        <taxon>Eukaryota</taxon>
        <taxon>Fungi</taxon>
        <taxon>Dikarya</taxon>
        <taxon>Basidiomycota</taxon>
        <taxon>Ustilaginomycotina</taxon>
        <taxon>Ustilaginomycetes</taxon>
        <taxon>Ustilaginales</taxon>
        <taxon>Ustilaginaceae</taxon>
        <taxon>Pseudozyma</taxon>
    </lineage>
</organism>
<feature type="transmembrane region" description="Helical" evidence="2">
    <location>
        <begin position="162"/>
        <end position="183"/>
    </location>
</feature>
<dbReference type="RefSeq" id="XP_007879574.1">
    <property type="nucleotide sequence ID" value="XM_007881383.1"/>
</dbReference>
<dbReference type="GeneID" id="19317967"/>
<keyword evidence="2" id="KW-0472">Membrane</keyword>
<feature type="transmembrane region" description="Helical" evidence="2">
    <location>
        <begin position="12"/>
        <end position="31"/>
    </location>
</feature>
<dbReference type="HOGENOM" id="CLU_438808_0_0_1"/>
<evidence type="ECO:0000256" key="1">
    <source>
        <dbReference type="SAM" id="MobiDB-lite"/>
    </source>
</evidence>